<organism evidence="27 28">
    <name type="scientific">Parambassis ranga</name>
    <name type="common">Indian glassy fish</name>
    <dbReference type="NCBI Taxonomy" id="210632"/>
    <lineage>
        <taxon>Eukaryota</taxon>
        <taxon>Metazoa</taxon>
        <taxon>Chordata</taxon>
        <taxon>Craniata</taxon>
        <taxon>Vertebrata</taxon>
        <taxon>Euteleostomi</taxon>
        <taxon>Actinopterygii</taxon>
        <taxon>Neopterygii</taxon>
        <taxon>Teleostei</taxon>
        <taxon>Neoteleostei</taxon>
        <taxon>Acanthomorphata</taxon>
        <taxon>Ovalentaria</taxon>
        <taxon>Ambassidae</taxon>
        <taxon>Parambassis</taxon>
    </lineage>
</organism>
<dbReference type="FunFam" id="3.30.200.20:FF:000023">
    <property type="entry name" value="Receptor protein serine/threonine kinase"/>
    <property type="match status" value="1"/>
</dbReference>
<dbReference type="SMART" id="SM00220">
    <property type="entry name" value="S_TKc"/>
    <property type="match status" value="1"/>
</dbReference>
<comment type="subcellular location">
    <subcellularLocation>
        <location evidence="3">Membrane</location>
        <topology evidence="3">Single-pass type I membrane protein</topology>
    </subcellularLocation>
</comment>
<dbReference type="PROSITE" id="PS50011">
    <property type="entry name" value="PROTEIN_KINASE_DOM"/>
    <property type="match status" value="1"/>
</dbReference>
<comment type="catalytic activity">
    <reaction evidence="19">
        <text>L-seryl-[receptor-protein] + ATP = O-phospho-L-seryl-[receptor-protein] + ADP + H(+)</text>
        <dbReference type="Rhea" id="RHEA:18673"/>
        <dbReference type="Rhea" id="RHEA-COMP:11022"/>
        <dbReference type="Rhea" id="RHEA-COMP:11023"/>
        <dbReference type="ChEBI" id="CHEBI:15378"/>
        <dbReference type="ChEBI" id="CHEBI:29999"/>
        <dbReference type="ChEBI" id="CHEBI:30616"/>
        <dbReference type="ChEBI" id="CHEBI:83421"/>
        <dbReference type="ChEBI" id="CHEBI:456216"/>
        <dbReference type="EC" id="2.7.11.30"/>
    </reaction>
</comment>
<dbReference type="InterPro" id="IPR011009">
    <property type="entry name" value="Kinase-like_dom_sf"/>
</dbReference>
<dbReference type="InterPro" id="IPR001245">
    <property type="entry name" value="Ser-Thr/Tyr_kinase_cat_dom"/>
</dbReference>
<dbReference type="Pfam" id="PF08515">
    <property type="entry name" value="TGF_beta_GS"/>
    <property type="match status" value="1"/>
</dbReference>
<evidence type="ECO:0000256" key="23">
    <source>
        <dbReference type="SAM" id="Phobius"/>
    </source>
</evidence>
<evidence type="ECO:0000259" key="25">
    <source>
        <dbReference type="PROSITE" id="PS50011"/>
    </source>
</evidence>
<dbReference type="InterPro" id="IPR000333">
    <property type="entry name" value="TGFB_receptor"/>
</dbReference>
<evidence type="ECO:0000256" key="6">
    <source>
        <dbReference type="ARBA" id="ARBA00022527"/>
    </source>
</evidence>
<comment type="catalytic activity">
    <reaction evidence="20">
        <text>L-threonyl-[receptor-protein] + ATP = O-phospho-L-threonyl-[receptor-protein] + ADP + H(+)</text>
        <dbReference type="Rhea" id="RHEA:44880"/>
        <dbReference type="Rhea" id="RHEA-COMP:11024"/>
        <dbReference type="Rhea" id="RHEA-COMP:11025"/>
        <dbReference type="ChEBI" id="CHEBI:15378"/>
        <dbReference type="ChEBI" id="CHEBI:30013"/>
        <dbReference type="ChEBI" id="CHEBI:30616"/>
        <dbReference type="ChEBI" id="CHEBI:61977"/>
        <dbReference type="ChEBI" id="CHEBI:456216"/>
        <dbReference type="EC" id="2.7.11.30"/>
    </reaction>
</comment>
<keyword evidence="18" id="KW-0464">Manganese</keyword>
<protein>
    <recommendedName>
        <fullName evidence="5">receptor protein serine/threonine kinase</fullName>
        <ecNumber evidence="5">2.7.11.30</ecNumber>
    </recommendedName>
</protein>
<feature type="binding site" evidence="21">
    <location>
        <position position="229"/>
    </location>
    <ligand>
        <name>ATP</name>
        <dbReference type="ChEBI" id="CHEBI:30616"/>
    </ligand>
</feature>
<evidence type="ECO:0000256" key="24">
    <source>
        <dbReference type="SAM" id="SignalP"/>
    </source>
</evidence>
<keyword evidence="15 23" id="KW-1133">Transmembrane helix</keyword>
<evidence type="ECO:0000256" key="10">
    <source>
        <dbReference type="ARBA" id="ARBA00022729"/>
    </source>
</evidence>
<dbReference type="InterPro" id="IPR003605">
    <property type="entry name" value="GS_dom"/>
</dbReference>
<dbReference type="GO" id="GO:0005524">
    <property type="term" value="F:ATP binding"/>
    <property type="evidence" value="ECO:0007669"/>
    <property type="project" value="UniProtKB-UniRule"/>
</dbReference>
<dbReference type="InParanoid" id="A0A6P7IGZ3"/>
<dbReference type="CDD" id="cd23536">
    <property type="entry name" value="TFP_LU_ECD_ALK4"/>
    <property type="match status" value="1"/>
</dbReference>
<evidence type="ECO:0000256" key="11">
    <source>
        <dbReference type="ARBA" id="ARBA00022741"/>
    </source>
</evidence>
<dbReference type="PROSITE" id="PS00108">
    <property type="entry name" value="PROTEIN_KINASE_ST"/>
    <property type="match status" value="1"/>
</dbReference>
<keyword evidence="7" id="KW-0808">Transferase</keyword>
<evidence type="ECO:0000256" key="9">
    <source>
        <dbReference type="ARBA" id="ARBA00022723"/>
    </source>
</evidence>
<dbReference type="GeneID" id="114436220"/>
<keyword evidence="12" id="KW-0418">Kinase</keyword>
<dbReference type="SUPFAM" id="SSF57302">
    <property type="entry name" value="Snake toxin-like"/>
    <property type="match status" value="1"/>
</dbReference>
<dbReference type="PROSITE" id="PS00107">
    <property type="entry name" value="PROTEIN_KINASE_ATP"/>
    <property type="match status" value="1"/>
</dbReference>
<evidence type="ECO:0000256" key="20">
    <source>
        <dbReference type="ARBA" id="ARBA00048773"/>
    </source>
</evidence>
<evidence type="ECO:0000256" key="2">
    <source>
        <dbReference type="ARBA" id="ARBA00001946"/>
    </source>
</evidence>
<dbReference type="InterPro" id="IPR008271">
    <property type="entry name" value="Ser/Thr_kinase_AS"/>
</dbReference>
<dbReference type="OrthoDB" id="69842at2759"/>
<dbReference type="Gene3D" id="3.30.200.20">
    <property type="entry name" value="Phosphorylase Kinase, domain 1"/>
    <property type="match status" value="1"/>
</dbReference>
<dbReference type="GO" id="GO:0046872">
    <property type="term" value="F:metal ion binding"/>
    <property type="evidence" value="ECO:0007669"/>
    <property type="project" value="UniProtKB-KW"/>
</dbReference>
<dbReference type="Pfam" id="PF07714">
    <property type="entry name" value="PK_Tyr_Ser-Thr"/>
    <property type="match status" value="1"/>
</dbReference>
<dbReference type="Proteomes" id="UP000515145">
    <property type="component" value="Chromosome 5"/>
</dbReference>
<dbReference type="GO" id="GO:0071363">
    <property type="term" value="P:cellular response to growth factor stimulus"/>
    <property type="evidence" value="ECO:0007669"/>
    <property type="project" value="TreeGrafter"/>
</dbReference>
<gene>
    <name evidence="28" type="primary">LOC114436220</name>
</gene>
<dbReference type="SMART" id="SM00467">
    <property type="entry name" value="GS"/>
    <property type="match status" value="1"/>
</dbReference>
<keyword evidence="13 21" id="KW-0067">ATP-binding</keyword>
<evidence type="ECO:0000313" key="28">
    <source>
        <dbReference type="RefSeq" id="XP_028262182.1"/>
    </source>
</evidence>
<dbReference type="FunFam" id="1.10.510.10:FF:000045">
    <property type="entry name" value="Receptor protein serine/threonine kinase"/>
    <property type="match status" value="1"/>
</dbReference>
<keyword evidence="17" id="KW-0675">Receptor</keyword>
<evidence type="ECO:0000256" key="19">
    <source>
        <dbReference type="ARBA" id="ARBA00047681"/>
    </source>
</evidence>
<dbReference type="PANTHER" id="PTHR23255:SF22">
    <property type="entry name" value="ACTIVIN RECEPTOR TYPE-1B"/>
    <property type="match status" value="1"/>
</dbReference>
<keyword evidence="14" id="KW-0460">Magnesium</keyword>
<evidence type="ECO:0000256" key="4">
    <source>
        <dbReference type="ARBA" id="ARBA00009605"/>
    </source>
</evidence>
<evidence type="ECO:0000256" key="17">
    <source>
        <dbReference type="ARBA" id="ARBA00023170"/>
    </source>
</evidence>
<evidence type="ECO:0000256" key="21">
    <source>
        <dbReference type="PROSITE-ProRule" id="PRU10141"/>
    </source>
</evidence>
<feature type="signal peptide" evidence="24">
    <location>
        <begin position="1"/>
        <end position="23"/>
    </location>
</feature>
<evidence type="ECO:0000256" key="22">
    <source>
        <dbReference type="RuleBase" id="RU000304"/>
    </source>
</evidence>
<dbReference type="InterPro" id="IPR045860">
    <property type="entry name" value="Snake_toxin-like_sf"/>
</dbReference>
<name>A0A6P7IGZ3_9TELE</name>
<dbReference type="PANTHER" id="PTHR23255">
    <property type="entry name" value="TRANSFORMING GROWTH FACTOR-BETA RECEPTOR TYPE I AND II"/>
    <property type="match status" value="1"/>
</dbReference>
<feature type="transmembrane region" description="Helical" evidence="23">
    <location>
        <begin position="121"/>
        <end position="145"/>
    </location>
</feature>
<comment type="cofactor">
    <cofactor evidence="1">
        <name>Mn(2+)</name>
        <dbReference type="ChEBI" id="CHEBI:29035"/>
    </cofactor>
</comment>
<keyword evidence="11 21" id="KW-0547">Nucleotide-binding</keyword>
<keyword evidence="27" id="KW-1185">Reference proteome</keyword>
<evidence type="ECO:0000256" key="7">
    <source>
        <dbReference type="ARBA" id="ARBA00022679"/>
    </source>
</evidence>
<evidence type="ECO:0000256" key="8">
    <source>
        <dbReference type="ARBA" id="ARBA00022692"/>
    </source>
</evidence>
<evidence type="ECO:0000256" key="12">
    <source>
        <dbReference type="ARBA" id="ARBA00022777"/>
    </source>
</evidence>
<keyword evidence="16 23" id="KW-0472">Membrane</keyword>
<dbReference type="PROSITE" id="PS51256">
    <property type="entry name" value="GS"/>
    <property type="match status" value="1"/>
</dbReference>
<evidence type="ECO:0000256" key="18">
    <source>
        <dbReference type="ARBA" id="ARBA00023211"/>
    </source>
</evidence>
<evidence type="ECO:0000256" key="15">
    <source>
        <dbReference type="ARBA" id="ARBA00022989"/>
    </source>
</evidence>
<feature type="domain" description="Protein kinase" evidence="25">
    <location>
        <begin position="202"/>
        <end position="492"/>
    </location>
</feature>
<evidence type="ECO:0000256" key="13">
    <source>
        <dbReference type="ARBA" id="ARBA00022840"/>
    </source>
</evidence>
<evidence type="ECO:0000256" key="3">
    <source>
        <dbReference type="ARBA" id="ARBA00004479"/>
    </source>
</evidence>
<keyword evidence="8 23" id="KW-0812">Transmembrane</keyword>
<feature type="chain" id="PRO_5027595643" description="receptor protein serine/threonine kinase" evidence="24">
    <location>
        <begin position="24"/>
        <end position="500"/>
    </location>
</feature>
<dbReference type="Pfam" id="PF01064">
    <property type="entry name" value="Activin_recp"/>
    <property type="match status" value="1"/>
</dbReference>
<dbReference type="EC" id="2.7.11.30" evidence="5"/>
<keyword evidence="6 22" id="KW-0723">Serine/threonine-protein kinase</keyword>
<comment type="cofactor">
    <cofactor evidence="2">
        <name>Mg(2+)</name>
        <dbReference type="ChEBI" id="CHEBI:18420"/>
    </cofactor>
</comment>
<dbReference type="Gene3D" id="1.10.510.10">
    <property type="entry name" value="Transferase(Phosphotransferase) domain 1"/>
    <property type="match status" value="1"/>
</dbReference>
<dbReference type="CDD" id="cd14143">
    <property type="entry name" value="STKc_TGFbR1_ACVR1b_ACVR1c"/>
    <property type="match status" value="1"/>
</dbReference>
<keyword evidence="9" id="KW-0479">Metal-binding</keyword>
<evidence type="ECO:0000256" key="14">
    <source>
        <dbReference type="ARBA" id="ARBA00022842"/>
    </source>
</evidence>
<keyword evidence="10 24" id="KW-0732">Signal</keyword>
<dbReference type="RefSeq" id="XP_028262182.1">
    <property type="nucleotide sequence ID" value="XM_028406381.1"/>
</dbReference>
<evidence type="ECO:0000313" key="27">
    <source>
        <dbReference type="Proteomes" id="UP000515145"/>
    </source>
</evidence>
<dbReference type="InterPro" id="IPR017441">
    <property type="entry name" value="Protein_kinase_ATP_BS"/>
</dbReference>
<dbReference type="InterPro" id="IPR000472">
    <property type="entry name" value="Activin_recp"/>
</dbReference>
<dbReference type="GO" id="GO:0004675">
    <property type="term" value="F:transmembrane receptor protein serine/threonine kinase activity"/>
    <property type="evidence" value="ECO:0007669"/>
    <property type="project" value="UniProtKB-EC"/>
</dbReference>
<dbReference type="SUPFAM" id="SSF56112">
    <property type="entry name" value="Protein kinase-like (PK-like)"/>
    <property type="match status" value="1"/>
</dbReference>
<dbReference type="GO" id="GO:0043235">
    <property type="term" value="C:receptor complex"/>
    <property type="evidence" value="ECO:0007669"/>
    <property type="project" value="TreeGrafter"/>
</dbReference>
<dbReference type="AlphaFoldDB" id="A0A6P7IGZ3"/>
<feature type="domain" description="GS" evidence="26">
    <location>
        <begin position="172"/>
        <end position="201"/>
    </location>
</feature>
<evidence type="ECO:0000259" key="26">
    <source>
        <dbReference type="PROSITE" id="PS51256"/>
    </source>
</evidence>
<reference evidence="28" key="1">
    <citation type="submission" date="2025-08" db="UniProtKB">
        <authorList>
            <consortium name="RefSeq"/>
        </authorList>
    </citation>
    <scope>IDENTIFICATION</scope>
</reference>
<dbReference type="GO" id="GO:0005886">
    <property type="term" value="C:plasma membrane"/>
    <property type="evidence" value="ECO:0007669"/>
    <property type="project" value="TreeGrafter"/>
</dbReference>
<evidence type="ECO:0000256" key="16">
    <source>
        <dbReference type="ARBA" id="ARBA00023136"/>
    </source>
</evidence>
<dbReference type="InterPro" id="IPR000719">
    <property type="entry name" value="Prot_kinase_dom"/>
</dbReference>
<dbReference type="Gene3D" id="2.10.60.10">
    <property type="entry name" value="CD59"/>
    <property type="match status" value="1"/>
</dbReference>
<accession>A0A6P7IGZ3</accession>
<evidence type="ECO:0000256" key="1">
    <source>
        <dbReference type="ARBA" id="ARBA00001936"/>
    </source>
</evidence>
<comment type="similarity">
    <text evidence="4">Belongs to the protein kinase superfamily. TKL Ser/Thr protein kinase family. TGFB receptor subfamily.</text>
</comment>
<evidence type="ECO:0000256" key="5">
    <source>
        <dbReference type="ARBA" id="ARBA00012401"/>
    </source>
</evidence>
<sequence length="500" mass="56738">MADLRMCLAVVVLQTVLYRSCKALWCNCTTAQCQKTGFQCETDGACRVSALLDNGQEQHIRTCITRDSLVPPGQPFYCLSTEGFFNIRCCYTDYCNGIDLKIPSVTAPTEPGTGTWGLVELVAVIAGPLFLLCLLLLLGIFLYYYHRRAYNHRQRLQVEDPSCDNLYLAKDRSLQDLIYNLSTSGSGSGLPLFVQRTVARTIVLQEIIGKGRFGEVWRGRWRGGDVAVKIFSSREERSWFREAEIYQTIMLRHENILGFIAADNKDNGTWTQLWLVSDYHEYGSLFDYLNRYPVTTEGMIKLALSAANGLAHLHMEILGTQGKPGIAHRDLKSKNILVKKNCTCAIADLGLAVRHDSATDTIDIAPNQRVGTKRYMAPEVLDETINMRHFESFKCADIYALGLVYWETARRCNSGGIHEEYQLPYYDLVPSDPSIEDMRKVVCDQKLRPSIPNWWQSYEALRVMGKIMRECWYPNGAARLTALRIKKTLSQLSVQEDIKM</sequence>
<proteinExistence type="inferred from homology"/>